<keyword evidence="1 6" id="KW-0812">Transmembrane</keyword>
<evidence type="ECO:0000256" key="6">
    <source>
        <dbReference type="SAM" id="Phobius"/>
    </source>
</evidence>
<dbReference type="GO" id="GO:0007165">
    <property type="term" value="P:signal transduction"/>
    <property type="evidence" value="ECO:0007669"/>
    <property type="project" value="UniProtKB-KW"/>
</dbReference>
<sequence length="527" mass="52736">MSRSWWPDRPLGVKLATLVLAGSLALVVFGGISVTALHSTGERTEELLRTTTATGSAAEADMMHDAVRADVLQALLSGSGTRYDSAVTDLADHAATLQAALAAVRGGGLGPDVVQAVDDVADEVAAYLGAGQQIVAQAGADPATATAQYPEFLAAFEGLEEALPTVGEAVGAEAAAAARASADQRSAAITASVAVGTGGVLVLGLLGWVVTRSVVRPLRKVREVVDGLADGDLRGTTGITSTDEVGAIATALEASMATMRGVLATIGDSSTTLASATEELSATAQDMTRLAGESAHQTGIVAETAGQVSGNVQTVAAGTDEMGSSIREIAQNATDVARIAAQAVGVAGAATATVGQLGRSSTEIATVVNVITTIAEQTNLLALNATIEAARAGDAGKGFAVVANEVKELAQETARATRDITGQVESIQADTRGAVAAIEEITAIIARIDDAQSTIAAAVEEQTATAAEMSRSVAQAAVGVGQIAGSVGSVAEATGATTRAMGDAQVAIDEAARLAAQLNTTVARFRL</sequence>
<dbReference type="PRINTS" id="PR00260">
    <property type="entry name" value="CHEMTRNSDUCR"/>
</dbReference>
<feature type="domain" description="Methyl-accepting transducer" evidence="7">
    <location>
        <begin position="269"/>
        <end position="502"/>
    </location>
</feature>
<evidence type="ECO:0000313" key="10">
    <source>
        <dbReference type="EMBL" id="PZA22423.1"/>
    </source>
</evidence>
<dbReference type="GO" id="GO:0016020">
    <property type="term" value="C:membrane"/>
    <property type="evidence" value="ECO:0007669"/>
    <property type="project" value="InterPro"/>
</dbReference>
<keyword evidence="6" id="KW-0472">Membrane</keyword>
<feature type="domain" description="HAMP" evidence="8">
    <location>
        <begin position="212"/>
        <end position="264"/>
    </location>
</feature>
<dbReference type="GO" id="GO:0006935">
    <property type="term" value="P:chemotaxis"/>
    <property type="evidence" value="ECO:0007669"/>
    <property type="project" value="InterPro"/>
</dbReference>
<evidence type="ECO:0000256" key="3">
    <source>
        <dbReference type="ARBA" id="ARBA00023224"/>
    </source>
</evidence>
<dbReference type="CDD" id="cd06225">
    <property type="entry name" value="HAMP"/>
    <property type="match status" value="1"/>
</dbReference>
<evidence type="ECO:0000313" key="11">
    <source>
        <dbReference type="Proteomes" id="UP000247602"/>
    </source>
</evidence>
<comment type="caution">
    <text evidence="10">The sequence shown here is derived from an EMBL/GenBank/DDBJ whole genome shotgun (WGS) entry which is preliminary data.</text>
</comment>
<evidence type="ECO:0000256" key="2">
    <source>
        <dbReference type="ARBA" id="ARBA00022989"/>
    </source>
</evidence>
<dbReference type="Proteomes" id="UP000580718">
    <property type="component" value="Unassembled WGS sequence"/>
</dbReference>
<evidence type="ECO:0000256" key="4">
    <source>
        <dbReference type="ARBA" id="ARBA00029447"/>
    </source>
</evidence>
<proteinExistence type="inferred from homology"/>
<dbReference type="SMART" id="SM00304">
    <property type="entry name" value="HAMP"/>
    <property type="match status" value="1"/>
</dbReference>
<feature type="transmembrane region" description="Helical" evidence="6">
    <location>
        <begin position="187"/>
        <end position="210"/>
    </location>
</feature>
<reference evidence="10 11" key="1">
    <citation type="submission" date="2018-06" db="EMBL/GenBank/DDBJ databases">
        <title>Draft genome sequence of Modestobacter versicolor CP153-2.</title>
        <authorList>
            <person name="Gundlapally S.R."/>
        </authorList>
    </citation>
    <scope>NUCLEOTIDE SEQUENCE [LARGE SCALE GENOMIC DNA]</scope>
    <source>
        <strain evidence="10 11">CP153-2</strain>
    </source>
</reference>
<dbReference type="Pfam" id="PF00015">
    <property type="entry name" value="MCPsignal"/>
    <property type="match status" value="1"/>
</dbReference>
<dbReference type="GO" id="GO:0004888">
    <property type="term" value="F:transmembrane signaling receptor activity"/>
    <property type="evidence" value="ECO:0007669"/>
    <property type="project" value="InterPro"/>
</dbReference>
<accession>A0A323VED6</accession>
<evidence type="ECO:0000256" key="1">
    <source>
        <dbReference type="ARBA" id="ARBA00022692"/>
    </source>
</evidence>
<keyword evidence="11" id="KW-1185">Reference proteome</keyword>
<evidence type="ECO:0000313" key="9">
    <source>
        <dbReference type="EMBL" id="MBB3677251.1"/>
    </source>
</evidence>
<dbReference type="SUPFAM" id="SSF58104">
    <property type="entry name" value="Methyl-accepting chemotaxis protein (MCP) signaling domain"/>
    <property type="match status" value="1"/>
</dbReference>
<keyword evidence="3 5" id="KW-0807">Transducer</keyword>
<comment type="similarity">
    <text evidence="4">Belongs to the methyl-accepting chemotaxis (MCP) protein family.</text>
</comment>
<keyword evidence="2 6" id="KW-1133">Transmembrane helix</keyword>
<dbReference type="InterPro" id="IPR004090">
    <property type="entry name" value="Chemotax_Me-accpt_rcpt"/>
</dbReference>
<evidence type="ECO:0000259" key="7">
    <source>
        <dbReference type="PROSITE" id="PS50111"/>
    </source>
</evidence>
<dbReference type="Gene3D" id="1.10.287.950">
    <property type="entry name" value="Methyl-accepting chemotaxis protein"/>
    <property type="match status" value="1"/>
</dbReference>
<evidence type="ECO:0000256" key="5">
    <source>
        <dbReference type="PROSITE-ProRule" id="PRU00284"/>
    </source>
</evidence>
<organism evidence="10 11">
    <name type="scientific">Modestobacter versicolor</name>
    <dbReference type="NCBI Taxonomy" id="429133"/>
    <lineage>
        <taxon>Bacteria</taxon>
        <taxon>Bacillati</taxon>
        <taxon>Actinomycetota</taxon>
        <taxon>Actinomycetes</taxon>
        <taxon>Geodermatophilales</taxon>
        <taxon>Geodermatophilaceae</taxon>
        <taxon>Modestobacter</taxon>
    </lineage>
</organism>
<dbReference type="EMBL" id="JACIBU010000001">
    <property type="protein sequence ID" value="MBB3677251.1"/>
    <property type="molecule type" value="Genomic_DNA"/>
</dbReference>
<dbReference type="PROSITE" id="PS50885">
    <property type="entry name" value="HAMP"/>
    <property type="match status" value="1"/>
</dbReference>
<dbReference type="PANTHER" id="PTHR32089">
    <property type="entry name" value="METHYL-ACCEPTING CHEMOTAXIS PROTEIN MCPB"/>
    <property type="match status" value="1"/>
</dbReference>
<dbReference type="SMART" id="SM00283">
    <property type="entry name" value="MA"/>
    <property type="match status" value="1"/>
</dbReference>
<dbReference type="AlphaFoldDB" id="A0A323VED6"/>
<dbReference type="RefSeq" id="WP_110551275.1">
    <property type="nucleotide sequence ID" value="NZ_JACIBU010000001.1"/>
</dbReference>
<dbReference type="PROSITE" id="PS50111">
    <property type="entry name" value="CHEMOTAXIS_TRANSDUC_2"/>
    <property type="match status" value="1"/>
</dbReference>
<dbReference type="Proteomes" id="UP000247602">
    <property type="component" value="Unassembled WGS sequence"/>
</dbReference>
<dbReference type="EMBL" id="QKNV01000033">
    <property type="protein sequence ID" value="PZA22423.1"/>
    <property type="molecule type" value="Genomic_DNA"/>
</dbReference>
<protein>
    <submittedName>
        <fullName evidence="10">Methyl-accepting chemotaxis protein</fullName>
    </submittedName>
</protein>
<evidence type="ECO:0000259" key="8">
    <source>
        <dbReference type="PROSITE" id="PS50885"/>
    </source>
</evidence>
<reference evidence="9 12" key="2">
    <citation type="submission" date="2020-08" db="EMBL/GenBank/DDBJ databases">
        <title>Sequencing the genomes of 1000 actinobacteria strains.</title>
        <authorList>
            <person name="Klenk H.-P."/>
        </authorList>
    </citation>
    <scope>NUCLEOTIDE SEQUENCE [LARGE SCALE GENOMIC DNA]</scope>
    <source>
        <strain evidence="9 12">DSM 16678</strain>
    </source>
</reference>
<evidence type="ECO:0000313" key="12">
    <source>
        <dbReference type="Proteomes" id="UP000580718"/>
    </source>
</evidence>
<dbReference type="PANTHER" id="PTHR32089:SF112">
    <property type="entry name" value="LYSOZYME-LIKE PROTEIN-RELATED"/>
    <property type="match status" value="1"/>
</dbReference>
<dbReference type="InterPro" id="IPR004089">
    <property type="entry name" value="MCPsignal_dom"/>
</dbReference>
<gene>
    <name evidence="10" type="ORF">DMO24_05170</name>
    <name evidence="9" type="ORF">FHX36_002986</name>
</gene>
<dbReference type="OrthoDB" id="1115140at2"/>
<name>A0A323VED6_9ACTN</name>
<dbReference type="InterPro" id="IPR003660">
    <property type="entry name" value="HAMP_dom"/>
</dbReference>
<dbReference type="Pfam" id="PF00672">
    <property type="entry name" value="HAMP"/>
    <property type="match status" value="1"/>
</dbReference>